<keyword evidence="1" id="KW-0812">Transmembrane</keyword>
<feature type="transmembrane region" description="Helical" evidence="1">
    <location>
        <begin position="427"/>
        <end position="450"/>
    </location>
</feature>
<dbReference type="NCBIfam" id="TIGR03370">
    <property type="entry name" value="VPLPA-CTERM"/>
    <property type="match status" value="1"/>
</dbReference>
<keyword evidence="1" id="KW-1133">Transmembrane helix</keyword>
<accession>A0A917A1E7</accession>
<keyword evidence="1" id="KW-0472">Membrane</keyword>
<name>A0A917A1E7_9RHOB</name>
<keyword evidence="2" id="KW-0732">Signal</keyword>
<feature type="signal peptide" evidence="2">
    <location>
        <begin position="1"/>
        <end position="23"/>
    </location>
</feature>
<comment type="caution">
    <text evidence="3">The sequence shown here is derived from an EMBL/GenBank/DDBJ whole genome shotgun (WGS) entry which is preliminary data.</text>
</comment>
<feature type="chain" id="PRO_5037892658" description="VPLPA-CTERM protein sorting domain-containing protein" evidence="2">
    <location>
        <begin position="24"/>
        <end position="457"/>
    </location>
</feature>
<dbReference type="EMBL" id="BMFJ01000001">
    <property type="protein sequence ID" value="GGE22102.1"/>
    <property type="molecule type" value="Genomic_DNA"/>
</dbReference>
<evidence type="ECO:0008006" key="5">
    <source>
        <dbReference type="Google" id="ProtNLM"/>
    </source>
</evidence>
<protein>
    <recommendedName>
        <fullName evidence="5">VPLPA-CTERM protein sorting domain-containing protein</fullName>
    </recommendedName>
</protein>
<dbReference type="AlphaFoldDB" id="A0A917A1E7"/>
<evidence type="ECO:0000313" key="3">
    <source>
        <dbReference type="EMBL" id="GGE22102.1"/>
    </source>
</evidence>
<evidence type="ECO:0000256" key="2">
    <source>
        <dbReference type="SAM" id="SignalP"/>
    </source>
</evidence>
<dbReference type="InterPro" id="IPR022472">
    <property type="entry name" value="VPLPA-CTERM"/>
</dbReference>
<gene>
    <name evidence="3" type="ORF">GCM10011360_08250</name>
</gene>
<reference evidence="4" key="1">
    <citation type="journal article" date="2019" name="Int. J. Syst. Evol. Microbiol.">
        <title>The Global Catalogue of Microorganisms (GCM) 10K type strain sequencing project: providing services to taxonomists for standard genome sequencing and annotation.</title>
        <authorList>
            <consortium name="The Broad Institute Genomics Platform"/>
            <consortium name="The Broad Institute Genome Sequencing Center for Infectious Disease"/>
            <person name="Wu L."/>
            <person name="Ma J."/>
        </authorList>
    </citation>
    <scope>NUCLEOTIDE SEQUENCE [LARGE SCALE GENOMIC DNA]</scope>
    <source>
        <strain evidence="4">CGMCC 1.12664</strain>
    </source>
</reference>
<dbReference type="RefSeq" id="WP_188476401.1">
    <property type="nucleotide sequence ID" value="NZ_BMFJ01000001.1"/>
</dbReference>
<proteinExistence type="predicted"/>
<evidence type="ECO:0000313" key="4">
    <source>
        <dbReference type="Proteomes" id="UP000612855"/>
    </source>
</evidence>
<dbReference type="Proteomes" id="UP000612855">
    <property type="component" value="Unassembled WGS sequence"/>
</dbReference>
<evidence type="ECO:0000256" key="1">
    <source>
        <dbReference type="SAM" id="Phobius"/>
    </source>
</evidence>
<sequence length="457" mass="47396">MTFPLKPLAALLCASILASPANAFTLSNGTGDGTLTVEVDAYGSFGTAFIGTEAGGAIYDPIGANGPATTVFESFVYFPFVNGRVPAGSAATRTATVVSQSGTELVTNFGVNLLNITLTQRLLDSFEGSTRVGTVLSQQFSITNADVQNSFDIVRYIDGDLDFDGSIADAGGRISLAGREVLFETDSTTNGSNTDTFVGISRTVTGMTLPGGSQSFEIDSYSGLRSRIASGSPLDNTVAGDNDNDGFTDGVYDITMAQLNHVVLAPNQTITYTTNTLFGNAVPPAPGSSEAAPLLPDNVGPQGGFEFNIPASDIVTGQVIFIDPVIATGYTYEVTGASFSAVQAPSIGTVADGDGQYTLTFGATSVTLLSGQIYTFDTPVEYFTITGIDPDLMLDPDNNLAFVTGIALTNVQANTFVTIVQTPITEVVGAVPLPAGLLLMGSAFAGLGLMRRRRVSI</sequence>
<organism evidence="3 4">
    <name type="scientific">Primorskyibacter flagellatus</name>
    <dbReference type="NCBI Taxonomy" id="1387277"/>
    <lineage>
        <taxon>Bacteria</taxon>
        <taxon>Pseudomonadati</taxon>
        <taxon>Pseudomonadota</taxon>
        <taxon>Alphaproteobacteria</taxon>
        <taxon>Rhodobacterales</taxon>
        <taxon>Roseobacteraceae</taxon>
        <taxon>Primorskyibacter</taxon>
    </lineage>
</organism>
<keyword evidence="4" id="KW-1185">Reference proteome</keyword>